<comment type="caution">
    <text evidence="6">The sequence shown here is derived from an EMBL/GenBank/DDBJ whole genome shotgun (WGS) entry which is preliminary data.</text>
</comment>
<dbReference type="Gene3D" id="3.30.565.10">
    <property type="entry name" value="Histidine kinase-like ATPase, C-terminal domain"/>
    <property type="match status" value="1"/>
</dbReference>
<evidence type="ECO:0000256" key="2">
    <source>
        <dbReference type="ARBA" id="ARBA00012438"/>
    </source>
</evidence>
<dbReference type="InterPro" id="IPR004358">
    <property type="entry name" value="Sig_transdc_His_kin-like_C"/>
</dbReference>
<dbReference type="Pfam" id="PF02518">
    <property type="entry name" value="HATPase_c"/>
    <property type="match status" value="1"/>
</dbReference>
<feature type="domain" description="Histidine kinase" evidence="5">
    <location>
        <begin position="242"/>
        <end position="461"/>
    </location>
</feature>
<dbReference type="Pfam" id="PF00512">
    <property type="entry name" value="HisKA"/>
    <property type="match status" value="1"/>
</dbReference>
<dbReference type="SUPFAM" id="SSF55874">
    <property type="entry name" value="ATPase domain of HSP90 chaperone/DNA topoisomerase II/histidine kinase"/>
    <property type="match status" value="1"/>
</dbReference>
<dbReference type="InterPro" id="IPR036890">
    <property type="entry name" value="HATPase_C_sf"/>
</dbReference>
<dbReference type="CDD" id="cd00075">
    <property type="entry name" value="HATPase"/>
    <property type="match status" value="1"/>
</dbReference>
<protein>
    <recommendedName>
        <fullName evidence="2">histidine kinase</fullName>
        <ecNumber evidence="2">2.7.13.3</ecNumber>
    </recommendedName>
</protein>
<dbReference type="EC" id="2.7.13.3" evidence="2"/>
<keyword evidence="3" id="KW-0597">Phosphoprotein</keyword>
<evidence type="ECO:0000256" key="1">
    <source>
        <dbReference type="ARBA" id="ARBA00000085"/>
    </source>
</evidence>
<keyword evidence="7" id="KW-1185">Reference proteome</keyword>
<evidence type="ECO:0000256" key="4">
    <source>
        <dbReference type="SAM" id="Phobius"/>
    </source>
</evidence>
<accession>A0ABU1TBD4</accession>
<comment type="catalytic activity">
    <reaction evidence="1">
        <text>ATP + protein L-histidine = ADP + protein N-phospho-L-histidine.</text>
        <dbReference type="EC" id="2.7.13.3"/>
    </reaction>
</comment>
<keyword evidence="6" id="KW-0418">Kinase</keyword>
<dbReference type="Gene3D" id="1.10.287.130">
    <property type="match status" value="1"/>
</dbReference>
<dbReference type="GO" id="GO:0016301">
    <property type="term" value="F:kinase activity"/>
    <property type="evidence" value="ECO:0007669"/>
    <property type="project" value="UniProtKB-KW"/>
</dbReference>
<dbReference type="PRINTS" id="PR00344">
    <property type="entry name" value="BCTRLSENSOR"/>
</dbReference>
<dbReference type="SUPFAM" id="SSF47384">
    <property type="entry name" value="Homodimeric domain of signal transducing histidine kinase"/>
    <property type="match status" value="1"/>
</dbReference>
<dbReference type="CDD" id="cd00082">
    <property type="entry name" value="HisKA"/>
    <property type="match status" value="1"/>
</dbReference>
<dbReference type="InterPro" id="IPR003594">
    <property type="entry name" value="HATPase_dom"/>
</dbReference>
<dbReference type="RefSeq" id="WP_310096109.1">
    <property type="nucleotide sequence ID" value="NZ_JAVDUU010000002.1"/>
</dbReference>
<name>A0ABU1TBD4_9SPHI</name>
<dbReference type="PANTHER" id="PTHR43547">
    <property type="entry name" value="TWO-COMPONENT HISTIDINE KINASE"/>
    <property type="match status" value="1"/>
</dbReference>
<dbReference type="SMART" id="SM00387">
    <property type="entry name" value="HATPase_c"/>
    <property type="match status" value="1"/>
</dbReference>
<reference evidence="6 7" key="1">
    <citation type="submission" date="2023-07" db="EMBL/GenBank/DDBJ databases">
        <title>Sorghum-associated microbial communities from plants grown in Nebraska, USA.</title>
        <authorList>
            <person name="Schachtman D."/>
        </authorList>
    </citation>
    <scope>NUCLEOTIDE SEQUENCE [LARGE SCALE GENOMIC DNA]</scope>
    <source>
        <strain evidence="6 7">3262</strain>
    </source>
</reference>
<keyword evidence="4" id="KW-0472">Membrane</keyword>
<dbReference type="PANTHER" id="PTHR43547:SF2">
    <property type="entry name" value="HYBRID SIGNAL TRANSDUCTION HISTIDINE KINASE C"/>
    <property type="match status" value="1"/>
</dbReference>
<evidence type="ECO:0000256" key="3">
    <source>
        <dbReference type="ARBA" id="ARBA00022553"/>
    </source>
</evidence>
<proteinExistence type="predicted"/>
<keyword evidence="4" id="KW-1133">Transmembrane helix</keyword>
<dbReference type="InterPro" id="IPR003661">
    <property type="entry name" value="HisK_dim/P_dom"/>
</dbReference>
<evidence type="ECO:0000259" key="5">
    <source>
        <dbReference type="PROSITE" id="PS50109"/>
    </source>
</evidence>
<dbReference type="Proteomes" id="UP001247620">
    <property type="component" value="Unassembled WGS sequence"/>
</dbReference>
<keyword evidence="6" id="KW-0808">Transferase</keyword>
<dbReference type="InterPro" id="IPR036097">
    <property type="entry name" value="HisK_dim/P_sf"/>
</dbReference>
<evidence type="ECO:0000313" key="7">
    <source>
        <dbReference type="Proteomes" id="UP001247620"/>
    </source>
</evidence>
<keyword evidence="4" id="KW-0812">Transmembrane</keyword>
<gene>
    <name evidence="6" type="ORF">J2W55_002519</name>
</gene>
<organism evidence="6 7">
    <name type="scientific">Mucilaginibacter pocheonensis</name>
    <dbReference type="NCBI Taxonomy" id="398050"/>
    <lineage>
        <taxon>Bacteria</taxon>
        <taxon>Pseudomonadati</taxon>
        <taxon>Bacteroidota</taxon>
        <taxon>Sphingobacteriia</taxon>
        <taxon>Sphingobacteriales</taxon>
        <taxon>Sphingobacteriaceae</taxon>
        <taxon>Mucilaginibacter</taxon>
    </lineage>
</organism>
<evidence type="ECO:0000313" key="6">
    <source>
        <dbReference type="EMBL" id="MDR6942677.1"/>
    </source>
</evidence>
<dbReference type="InterPro" id="IPR005467">
    <property type="entry name" value="His_kinase_dom"/>
</dbReference>
<dbReference type="PROSITE" id="PS50109">
    <property type="entry name" value="HIS_KIN"/>
    <property type="match status" value="1"/>
</dbReference>
<dbReference type="SMART" id="SM00388">
    <property type="entry name" value="HisKA"/>
    <property type="match status" value="1"/>
</dbReference>
<sequence>MIISVLLQIAWLRQLFREEKRRTINDIENMTTAISKRNLYRSLDEKFTGNVALNRFFLSPEWVDIWRGFDNAKDASLYKAFDVNPQKDSTILNFRLVFLQHRPAHRSSPKYGMGYTVRQMEKLDSLSLLDFKRSIATALGKLELNKDYFFLTHSYVQPNDESSERLKAADFISQRYTYNLLHLRTVQLVIDSVTNQVWFKMRYYLISSILMIVLTAIAFYFILRLMISRRIYADARIAFTSNMTHEIKTPIATVALALESISKYNLINEPVKMERYLQMSKQELQRLSHLIEKILNLSQEGEEIKLSPVFYDVQAGLSDVIRSMELPLQDAGAACELVVSPEPCFIEGDAVHLTTVFFNLIENAIKYTINPLKLLITCSSDGEWITISFKDNGPGIPKAFQDKVFERFFRVPQPGNTLTVKGSGLGLNYVFGVIQSHKGTITLESEGGKGSTFTIKLPAASNEF</sequence>
<feature type="transmembrane region" description="Helical" evidence="4">
    <location>
        <begin position="203"/>
        <end position="223"/>
    </location>
</feature>
<dbReference type="EMBL" id="JAVDUU010000002">
    <property type="protein sequence ID" value="MDR6942677.1"/>
    <property type="molecule type" value="Genomic_DNA"/>
</dbReference>